<feature type="region of interest" description="Disordered" evidence="5">
    <location>
        <begin position="65"/>
        <end position="115"/>
    </location>
</feature>
<evidence type="ECO:0000256" key="4">
    <source>
        <dbReference type="PROSITE-ProRule" id="PRU00146"/>
    </source>
</evidence>
<reference evidence="7" key="1">
    <citation type="journal article" date="2023" name="G3 (Bethesda)">
        <title>Whole genome assembly and annotation of the endangered Caribbean coral Acropora cervicornis.</title>
        <authorList>
            <person name="Selwyn J.D."/>
            <person name="Vollmer S.V."/>
        </authorList>
    </citation>
    <scope>NUCLEOTIDE SEQUENCE</scope>
    <source>
        <strain evidence="7">K2</strain>
    </source>
</reference>
<feature type="domain" description="PHD-type" evidence="6">
    <location>
        <begin position="1"/>
        <end position="60"/>
    </location>
</feature>
<dbReference type="PANTHER" id="PTHR20956:SF12">
    <property type="entry name" value="FLYWCH-TYPE DOMAIN-CONTAINING PROTEIN"/>
    <property type="match status" value="1"/>
</dbReference>
<keyword evidence="1" id="KW-0479">Metal-binding</keyword>
<evidence type="ECO:0000256" key="5">
    <source>
        <dbReference type="SAM" id="MobiDB-lite"/>
    </source>
</evidence>
<dbReference type="PANTHER" id="PTHR20956">
    <property type="entry name" value="HEH2P"/>
    <property type="match status" value="1"/>
</dbReference>
<evidence type="ECO:0000259" key="6">
    <source>
        <dbReference type="PROSITE" id="PS50016"/>
    </source>
</evidence>
<organism evidence="7 8">
    <name type="scientific">Acropora cervicornis</name>
    <name type="common">Staghorn coral</name>
    <dbReference type="NCBI Taxonomy" id="6130"/>
    <lineage>
        <taxon>Eukaryota</taxon>
        <taxon>Metazoa</taxon>
        <taxon>Cnidaria</taxon>
        <taxon>Anthozoa</taxon>
        <taxon>Hexacorallia</taxon>
        <taxon>Scleractinia</taxon>
        <taxon>Astrocoeniina</taxon>
        <taxon>Acroporidae</taxon>
        <taxon>Acropora</taxon>
    </lineage>
</organism>
<protein>
    <recommendedName>
        <fullName evidence="6">PHD-type domain-containing protein</fullName>
    </recommendedName>
</protein>
<dbReference type="PROSITE" id="PS50016">
    <property type="entry name" value="ZF_PHD_2"/>
    <property type="match status" value="1"/>
</dbReference>
<keyword evidence="8" id="KW-1185">Reference proteome</keyword>
<feature type="region of interest" description="Disordered" evidence="5">
    <location>
        <begin position="473"/>
        <end position="510"/>
    </location>
</feature>
<dbReference type="InterPro" id="IPR011011">
    <property type="entry name" value="Znf_FYVE_PHD"/>
</dbReference>
<dbReference type="Gene3D" id="3.30.40.10">
    <property type="entry name" value="Zinc/RING finger domain, C3HC4 (zinc finger)"/>
    <property type="match status" value="1"/>
</dbReference>
<evidence type="ECO:0000256" key="2">
    <source>
        <dbReference type="ARBA" id="ARBA00022771"/>
    </source>
</evidence>
<name>A0AAD9V888_ACRCE</name>
<dbReference type="Pfam" id="PF10551">
    <property type="entry name" value="MULE"/>
    <property type="match status" value="1"/>
</dbReference>
<dbReference type="InterPro" id="IPR018289">
    <property type="entry name" value="MULE_transposase_dom"/>
</dbReference>
<evidence type="ECO:0000256" key="3">
    <source>
        <dbReference type="ARBA" id="ARBA00022833"/>
    </source>
</evidence>
<dbReference type="InterPro" id="IPR019786">
    <property type="entry name" value="Zinc_finger_PHD-type_CS"/>
</dbReference>
<evidence type="ECO:0000313" key="7">
    <source>
        <dbReference type="EMBL" id="KAK2564632.1"/>
    </source>
</evidence>
<keyword evidence="3" id="KW-0862">Zinc</keyword>
<accession>A0AAD9V888</accession>
<feature type="compositionally biased region" description="Basic and acidic residues" evidence="5">
    <location>
        <begin position="494"/>
        <end position="510"/>
    </location>
</feature>
<proteinExistence type="predicted"/>
<keyword evidence="2 4" id="KW-0863">Zinc-finger</keyword>
<comment type="caution">
    <text evidence="7">The sequence shown here is derived from an EMBL/GenBank/DDBJ whole genome shotgun (WGS) entry which is preliminary data.</text>
</comment>
<evidence type="ECO:0000313" key="8">
    <source>
        <dbReference type="Proteomes" id="UP001249851"/>
    </source>
</evidence>
<dbReference type="InterPro" id="IPR013083">
    <property type="entry name" value="Znf_RING/FYVE/PHD"/>
</dbReference>
<dbReference type="PROSITE" id="PS01359">
    <property type="entry name" value="ZF_PHD_1"/>
    <property type="match status" value="1"/>
</dbReference>
<dbReference type="EMBL" id="JARQWQ010000022">
    <property type="protein sequence ID" value="KAK2564632.1"/>
    <property type="molecule type" value="Genomic_DNA"/>
</dbReference>
<dbReference type="SUPFAM" id="SSF57903">
    <property type="entry name" value="FYVE/PHD zinc finger"/>
    <property type="match status" value="1"/>
</dbReference>
<reference evidence="7" key="2">
    <citation type="journal article" date="2023" name="Science">
        <title>Genomic signatures of disease resistance in endangered staghorn corals.</title>
        <authorList>
            <person name="Vollmer S.V."/>
            <person name="Selwyn J.D."/>
            <person name="Despard B.A."/>
            <person name="Roesel C.L."/>
        </authorList>
    </citation>
    <scope>NUCLEOTIDE SEQUENCE</scope>
    <source>
        <strain evidence="7">K2</strain>
    </source>
</reference>
<gene>
    <name evidence="7" type="ORF">P5673_012104</name>
</gene>
<sequence length="510" mass="58205">MDLCIYCAFPVRPRQEGLQCDGCSRWQHRTCHTGISQSQYRAAVQAEEPIDWSCDLCMNTTTTTTAPDFPPDVGNTTLRQESLDKSGEPLFSDDASFDDPPPSQNMASSLEESDPGEVIAEFQPPSFQIVEGGTKRRKTSLIDSLGFCYNVHSRRPYATYWQCMVRPKGNPCKASVTERDGVMLHILTEAPCPALPKPVHVARAANRLRQKLRPEHPKDLNFELVEECLPSGFFRADLTVKQRQHLIFARQEQLNTLAHAKSWYVDGTFKLVRHPFKQLLTVNAFVRSGEYAKQVPLVFVLMANKKEKDYKKVLKKTIELLPSKPAIKQVTIDFKKALWAAFRMVLPAISIQGCVFHWTQAVWRKVQELGLQRAYSEDDAVYKYVRKLMALPFLPHRQISRMFLRLEVQAQTEPLKNLVAYIRRQWIESTVFLPKNWSVYTQAIRTNNDIEGAPGERGETHSRHNQACIGKKTEARPAEAVSQPAGKAVRQLRAVREEREDRRTAAEKLL</sequence>
<dbReference type="GO" id="GO:0008270">
    <property type="term" value="F:zinc ion binding"/>
    <property type="evidence" value="ECO:0007669"/>
    <property type="project" value="UniProtKB-KW"/>
</dbReference>
<evidence type="ECO:0000256" key="1">
    <source>
        <dbReference type="ARBA" id="ARBA00022723"/>
    </source>
</evidence>
<dbReference type="AlphaFoldDB" id="A0AAD9V888"/>
<dbReference type="Proteomes" id="UP001249851">
    <property type="component" value="Unassembled WGS sequence"/>
</dbReference>
<dbReference type="InterPro" id="IPR019787">
    <property type="entry name" value="Znf_PHD-finger"/>
</dbReference>